<evidence type="ECO:0000313" key="1">
    <source>
        <dbReference type="EMBL" id="CAF9931204.1"/>
    </source>
</evidence>
<name>A0A8H3FUY6_9LECA</name>
<protein>
    <submittedName>
        <fullName evidence="1">Uncharacterized protein</fullName>
    </submittedName>
</protein>
<reference evidence="1" key="1">
    <citation type="submission" date="2021-03" db="EMBL/GenBank/DDBJ databases">
        <authorList>
            <person name="Tagirdzhanova G."/>
        </authorList>
    </citation>
    <scope>NUCLEOTIDE SEQUENCE</scope>
</reference>
<accession>A0A8H3FUY6</accession>
<dbReference type="EMBL" id="CAJPDQ010000038">
    <property type="protein sequence ID" value="CAF9931204.1"/>
    <property type="molecule type" value="Genomic_DNA"/>
</dbReference>
<organism evidence="1 2">
    <name type="scientific">Gomphillus americanus</name>
    <dbReference type="NCBI Taxonomy" id="1940652"/>
    <lineage>
        <taxon>Eukaryota</taxon>
        <taxon>Fungi</taxon>
        <taxon>Dikarya</taxon>
        <taxon>Ascomycota</taxon>
        <taxon>Pezizomycotina</taxon>
        <taxon>Lecanoromycetes</taxon>
        <taxon>OSLEUM clade</taxon>
        <taxon>Ostropomycetidae</taxon>
        <taxon>Ostropales</taxon>
        <taxon>Graphidaceae</taxon>
        <taxon>Gomphilloideae</taxon>
        <taxon>Gomphillus</taxon>
    </lineage>
</organism>
<dbReference type="AlphaFoldDB" id="A0A8H3FUY6"/>
<proteinExistence type="predicted"/>
<dbReference type="Proteomes" id="UP000664169">
    <property type="component" value="Unassembled WGS sequence"/>
</dbReference>
<gene>
    <name evidence="1" type="ORF">GOMPHAMPRED_005845</name>
</gene>
<comment type="caution">
    <text evidence="1">The sequence shown here is derived from an EMBL/GenBank/DDBJ whole genome shotgun (WGS) entry which is preliminary data.</text>
</comment>
<evidence type="ECO:0000313" key="2">
    <source>
        <dbReference type="Proteomes" id="UP000664169"/>
    </source>
</evidence>
<sequence>MEANISGPQLDVPSDLFTVTDLVQTGRQLGEATRIHVGCVYNTSLDGVRTKRPEITLTRDLEYLRVYDIKAGRISASYPDAATFFHSCAPHCLVIRQQDGRSKRLMWHAVASKVPHTRHENSAVDAATEALVLRDIPEGRWLRCKIDYISQDGVSLPAEQQPGSILTSGIVSCLESIIIDGNVFLLAAYANGMLAAYTHDLRTASSPIADTIIGETIERMTTIGSDRAKRGILKPVSNIHSTLTGSRLLVIVSRVHGGKKSEKLLRIRVYQFSLRPSIPDRPITTLLFQRDINVDSALKAHLSCEIHDEGQFLVWGKKTMQVWDLSEHSAKPYRTFQFEDEIASVLRLNQNSIAVCTTKMFQQISLDYSTTQGSFLWPIPLQQSAITKQYNGQLITYSRKSGQLLCLYDTKVITVGVMANRPPTIADLIDRGVGQSHMTARYQHAVYENYFVDNPKGEVPWTAWTSYLISLAEHVQKNNTADFDKIFCKLLAFCTSVPDTTNLETITLSPSQLLQNDEKLATIVSSIFEPIYQHDAESSTFRLRVKILPTKTFHWLLKNSLVTSSQVEHYFRRIGRFTANTPLQETAVVQALADHDGTLATLQYFALHSSVLSAAEAVYLIARSLGLEFRSSATKMAADIPDNEMEIVELDQPSPSSQSGDALHQQNSVDMNEGQSDLIRISLIRLVENDHPVITATLKQQLTHQELFALVEYLRSEMSQQGWFVEVLNQDGLTLSNGDGQYTISRLVKILGCVLDALGMTPWLTSTTLAENENLVAWMRMEISAALEAVEEATYMSKTLHEVSLFTKLLDFTEHDRPAQGSRRIEPITIDDGLMGNNALPPGLKPAGYIDTNIIKAGRPQKMSQRLIGKVKSKMVGAYSRERIDLGDL</sequence>
<keyword evidence="2" id="KW-1185">Reference proteome</keyword>
<dbReference type="OrthoDB" id="5330858at2759"/>